<sequence length="707" mass="78990">MGNQTVHQSQLSNKSDLVKSKERSTRVYSQSLLKGSILTTRMSTFLPRLDSELLPSDHGSDARLAKLLISFISSCESDYKTTFMTKPILPIHLKFLRNCPKLSCQQLQFCARNQTPSQGKKLHAHFIKSGLDQCGTLPNNLLDMYGKCGLIQDALQLFDEMPHRDLISWASLLTAHNQANIPHRTITLFPKMFALDGLKPDHFVFACLVKACASLGALKLGKQVHAGFLLSLFCDDDVVKSSLVDLYAKCGLPDSARLVFDSISRKNSVSSTAMISGYARSGLKSEAVELLRGMAEKNLFSWTALISGLVQSGQWIDGFNLFIEMRREGVDIIDPFILSSIVGASANLAALELGKQIHCLVLSLGYESSLFVSNALVDMYAKCSDILAAKTIFDTMCHRDIVSWTSIIVGMAQHGQANESLSLYDEMISAGLKPNKVTFVGLIYVCSHVGLVSKGRYLFKSMVEDYKLSPSLQHYTCLLDLFSRSGHLDEAENLLKTMPFKPDEAAWAALLSACKRHGNTQMGVQVANHLLSLEPKDPSTYILLSNTYAGASMWENVSKVRKLMGVMEFKKEPGYSCIELGKESLVFYAGETYHPMKDEIFGLLKELDEEMKRRGYVPDTSLVLHDMEQHEKERQLFWHSERLAVAYGLLKTVPGTVIRIVKNLRVCGDCHAVLKHICSIVKREIIVRDANRFHHFVDGRCSCRDFW</sequence>
<name>A0A4S4DZH5_CAMSN</name>
<evidence type="ECO:0000256" key="3">
    <source>
        <dbReference type="PROSITE-ProRule" id="PRU00708"/>
    </source>
</evidence>
<evidence type="ECO:0000259" key="5">
    <source>
        <dbReference type="Pfam" id="PF14432"/>
    </source>
</evidence>
<organism evidence="6 7">
    <name type="scientific">Camellia sinensis var. sinensis</name>
    <name type="common">China tea</name>
    <dbReference type="NCBI Taxonomy" id="542762"/>
    <lineage>
        <taxon>Eukaryota</taxon>
        <taxon>Viridiplantae</taxon>
        <taxon>Streptophyta</taxon>
        <taxon>Embryophyta</taxon>
        <taxon>Tracheophyta</taxon>
        <taxon>Spermatophyta</taxon>
        <taxon>Magnoliopsida</taxon>
        <taxon>eudicotyledons</taxon>
        <taxon>Gunneridae</taxon>
        <taxon>Pentapetalae</taxon>
        <taxon>asterids</taxon>
        <taxon>Ericales</taxon>
        <taxon>Theaceae</taxon>
        <taxon>Camellia</taxon>
    </lineage>
</organism>
<dbReference type="Pfam" id="PF20431">
    <property type="entry name" value="E_motif"/>
    <property type="match status" value="1"/>
</dbReference>
<evidence type="ECO:0000256" key="1">
    <source>
        <dbReference type="ARBA" id="ARBA00006643"/>
    </source>
</evidence>
<dbReference type="InterPro" id="IPR046848">
    <property type="entry name" value="E_motif"/>
</dbReference>
<feature type="repeat" description="PPR" evidence="3">
    <location>
        <begin position="298"/>
        <end position="332"/>
    </location>
</feature>
<evidence type="ECO:0000256" key="4">
    <source>
        <dbReference type="SAM" id="MobiDB-lite"/>
    </source>
</evidence>
<evidence type="ECO:0000256" key="2">
    <source>
        <dbReference type="ARBA" id="ARBA00022737"/>
    </source>
</evidence>
<evidence type="ECO:0000313" key="7">
    <source>
        <dbReference type="Proteomes" id="UP000306102"/>
    </source>
</evidence>
<dbReference type="Proteomes" id="UP000306102">
    <property type="component" value="Unassembled WGS sequence"/>
</dbReference>
<dbReference type="FunFam" id="1.25.40.10:FF:000366">
    <property type="entry name" value="Pentatricopeptide (PPR) repeat-containing protein"/>
    <property type="match status" value="1"/>
</dbReference>
<feature type="compositionally biased region" description="Polar residues" evidence="4">
    <location>
        <begin position="1"/>
        <end position="15"/>
    </location>
</feature>
<dbReference type="Pfam" id="PF13041">
    <property type="entry name" value="PPR_2"/>
    <property type="match status" value="1"/>
</dbReference>
<evidence type="ECO:0000313" key="6">
    <source>
        <dbReference type="EMBL" id="THG08883.1"/>
    </source>
</evidence>
<dbReference type="InterPro" id="IPR011990">
    <property type="entry name" value="TPR-like_helical_dom_sf"/>
</dbReference>
<dbReference type="GO" id="GO:0009451">
    <property type="term" value="P:RNA modification"/>
    <property type="evidence" value="ECO:0007669"/>
    <property type="project" value="InterPro"/>
</dbReference>
<dbReference type="Gene3D" id="1.25.40.10">
    <property type="entry name" value="Tetratricopeptide repeat domain"/>
    <property type="match status" value="3"/>
</dbReference>
<reference evidence="6 7" key="1">
    <citation type="journal article" date="2018" name="Proc. Natl. Acad. Sci. U.S.A.">
        <title>Draft genome sequence of Camellia sinensis var. sinensis provides insights into the evolution of the tea genome and tea quality.</title>
        <authorList>
            <person name="Wei C."/>
            <person name="Yang H."/>
            <person name="Wang S."/>
            <person name="Zhao J."/>
            <person name="Liu C."/>
            <person name="Gao L."/>
            <person name="Xia E."/>
            <person name="Lu Y."/>
            <person name="Tai Y."/>
            <person name="She G."/>
            <person name="Sun J."/>
            <person name="Cao H."/>
            <person name="Tong W."/>
            <person name="Gao Q."/>
            <person name="Li Y."/>
            <person name="Deng W."/>
            <person name="Jiang X."/>
            <person name="Wang W."/>
            <person name="Chen Q."/>
            <person name="Zhang S."/>
            <person name="Li H."/>
            <person name="Wu J."/>
            <person name="Wang P."/>
            <person name="Li P."/>
            <person name="Shi C."/>
            <person name="Zheng F."/>
            <person name="Jian J."/>
            <person name="Huang B."/>
            <person name="Shan D."/>
            <person name="Shi M."/>
            <person name="Fang C."/>
            <person name="Yue Y."/>
            <person name="Li F."/>
            <person name="Li D."/>
            <person name="Wei S."/>
            <person name="Han B."/>
            <person name="Jiang C."/>
            <person name="Yin Y."/>
            <person name="Xia T."/>
            <person name="Zhang Z."/>
            <person name="Bennetzen J.L."/>
            <person name="Zhao S."/>
            <person name="Wan X."/>
        </authorList>
    </citation>
    <scope>NUCLEOTIDE SEQUENCE [LARGE SCALE GENOMIC DNA]</scope>
    <source>
        <strain evidence="7">cv. Shuchazao</strain>
        <tissue evidence="6">Leaf</tissue>
    </source>
</reference>
<gene>
    <name evidence="6" type="ORF">TEA_021715</name>
</gene>
<keyword evidence="2" id="KW-0677">Repeat</keyword>
<dbReference type="NCBIfam" id="TIGR00756">
    <property type="entry name" value="PPR"/>
    <property type="match status" value="3"/>
</dbReference>
<proteinExistence type="inferred from homology"/>
<dbReference type="Pfam" id="PF01535">
    <property type="entry name" value="PPR"/>
    <property type="match status" value="5"/>
</dbReference>
<feature type="repeat" description="PPR" evidence="3">
    <location>
        <begin position="267"/>
        <end position="297"/>
    </location>
</feature>
<dbReference type="FunFam" id="1.25.40.10:FF:000031">
    <property type="entry name" value="Pentatricopeptide repeat-containing protein mitochondrial"/>
    <property type="match status" value="1"/>
</dbReference>
<feature type="domain" description="DYW" evidence="5">
    <location>
        <begin position="615"/>
        <end position="707"/>
    </location>
</feature>
<dbReference type="PANTHER" id="PTHR47926">
    <property type="entry name" value="PENTATRICOPEPTIDE REPEAT-CONTAINING PROTEIN"/>
    <property type="match status" value="1"/>
</dbReference>
<accession>A0A4S4DZH5</accession>
<dbReference type="PANTHER" id="PTHR47926:SF495">
    <property type="entry name" value="DYW DOMAIN-CONTAINING PROTEIN"/>
    <property type="match status" value="1"/>
</dbReference>
<dbReference type="InterPro" id="IPR002885">
    <property type="entry name" value="PPR_rpt"/>
</dbReference>
<keyword evidence="7" id="KW-1185">Reference proteome</keyword>
<dbReference type="PROSITE" id="PS51375">
    <property type="entry name" value="PPR"/>
    <property type="match status" value="3"/>
</dbReference>
<comment type="caution">
    <text evidence="6">The sequence shown here is derived from an EMBL/GenBank/DDBJ whole genome shotgun (WGS) entry which is preliminary data.</text>
</comment>
<feature type="repeat" description="PPR" evidence="3">
    <location>
        <begin position="400"/>
        <end position="434"/>
    </location>
</feature>
<dbReference type="FunFam" id="1.25.40.10:FF:001307">
    <property type="entry name" value="Pentatricopeptide repeat-containing protein At4g14050, mitochondrial"/>
    <property type="match status" value="1"/>
</dbReference>
<dbReference type="InterPro" id="IPR032867">
    <property type="entry name" value="DYW_dom"/>
</dbReference>
<feature type="region of interest" description="Disordered" evidence="4">
    <location>
        <begin position="1"/>
        <end position="22"/>
    </location>
</feature>
<dbReference type="InterPro" id="IPR046960">
    <property type="entry name" value="PPR_At4g14850-like_plant"/>
</dbReference>
<protein>
    <recommendedName>
        <fullName evidence="5">DYW domain-containing protein</fullName>
    </recommendedName>
</protein>
<dbReference type="EMBL" id="SDRB02008978">
    <property type="protein sequence ID" value="THG08883.1"/>
    <property type="molecule type" value="Genomic_DNA"/>
</dbReference>
<dbReference type="GO" id="GO:0003723">
    <property type="term" value="F:RNA binding"/>
    <property type="evidence" value="ECO:0007669"/>
    <property type="project" value="InterPro"/>
</dbReference>
<dbReference type="Pfam" id="PF14432">
    <property type="entry name" value="DYW_deaminase"/>
    <property type="match status" value="1"/>
</dbReference>
<dbReference type="AlphaFoldDB" id="A0A4S4DZH5"/>
<comment type="similarity">
    <text evidence="1">Belongs to the PPR family. PCMP-H subfamily.</text>
</comment>
<dbReference type="GO" id="GO:0008270">
    <property type="term" value="F:zinc ion binding"/>
    <property type="evidence" value="ECO:0007669"/>
    <property type="project" value="InterPro"/>
</dbReference>